<dbReference type="InterPro" id="IPR000244">
    <property type="entry name" value="Ribosomal_bL9"/>
</dbReference>
<dbReference type="NCBIfam" id="TIGR00158">
    <property type="entry name" value="L9"/>
    <property type="match status" value="1"/>
</dbReference>
<dbReference type="PROSITE" id="PS00651">
    <property type="entry name" value="RIBOSOMAL_L9"/>
    <property type="match status" value="1"/>
</dbReference>
<keyword evidence="2 7" id="KW-0699">rRNA-binding</keyword>
<evidence type="ECO:0000256" key="7">
    <source>
        <dbReference type="HAMAP-Rule" id="MF_00503"/>
    </source>
</evidence>
<dbReference type="EMBL" id="JAAABJ010000492">
    <property type="protein sequence ID" value="NAW51017.1"/>
    <property type="molecule type" value="Genomic_DNA"/>
</dbReference>
<evidence type="ECO:0000256" key="3">
    <source>
        <dbReference type="ARBA" id="ARBA00022884"/>
    </source>
</evidence>
<organism evidence="9 10">
    <name type="scientific">Elizabethkingia argenteiflava</name>
    <dbReference type="NCBI Taxonomy" id="2681556"/>
    <lineage>
        <taxon>Bacteria</taxon>
        <taxon>Pseudomonadati</taxon>
        <taxon>Bacteroidota</taxon>
        <taxon>Flavobacteriia</taxon>
        <taxon>Flavobacteriales</taxon>
        <taxon>Weeksellaceae</taxon>
        <taxon>Elizabethkingia</taxon>
    </lineage>
</organism>
<dbReference type="SUPFAM" id="SSF55658">
    <property type="entry name" value="L9 N-domain-like"/>
    <property type="match status" value="1"/>
</dbReference>
<dbReference type="Proteomes" id="UP000553459">
    <property type="component" value="Unassembled WGS sequence"/>
</dbReference>
<dbReference type="InterPro" id="IPR009027">
    <property type="entry name" value="Ribosomal_bL9/RNase_H1_N"/>
</dbReference>
<dbReference type="GO" id="GO:0003735">
    <property type="term" value="F:structural constituent of ribosome"/>
    <property type="evidence" value="ECO:0007669"/>
    <property type="project" value="InterPro"/>
</dbReference>
<reference evidence="9 10" key="1">
    <citation type="submission" date="2019-11" db="EMBL/GenBank/DDBJ databases">
        <title>Characterization of Elizabethkingia argenteiflava sp. nov., isolated from inner surface of Soybean Pods.</title>
        <authorList>
            <person name="Mo S."/>
        </authorList>
    </citation>
    <scope>NUCLEOTIDE SEQUENCE [LARGE SCALE GENOMIC DNA]</scope>
    <source>
        <strain evidence="9 10">YB22</strain>
    </source>
</reference>
<feature type="domain" description="Ribosomal protein L9" evidence="8">
    <location>
        <begin position="13"/>
        <end position="40"/>
    </location>
</feature>
<dbReference type="GO" id="GO:0006412">
    <property type="term" value="P:translation"/>
    <property type="evidence" value="ECO:0007669"/>
    <property type="project" value="UniProtKB-UniRule"/>
</dbReference>
<evidence type="ECO:0000256" key="4">
    <source>
        <dbReference type="ARBA" id="ARBA00022980"/>
    </source>
</evidence>
<dbReference type="Gene3D" id="3.40.5.10">
    <property type="entry name" value="Ribosomal protein L9, N-terminal domain"/>
    <property type="match status" value="1"/>
</dbReference>
<evidence type="ECO:0000256" key="6">
    <source>
        <dbReference type="ARBA" id="ARBA00035292"/>
    </source>
</evidence>
<dbReference type="AlphaFoldDB" id="A0A845PX29"/>
<dbReference type="Gene3D" id="3.10.430.100">
    <property type="entry name" value="Ribosomal protein L9, C-terminal domain"/>
    <property type="match status" value="1"/>
</dbReference>
<evidence type="ECO:0000256" key="2">
    <source>
        <dbReference type="ARBA" id="ARBA00022730"/>
    </source>
</evidence>
<proteinExistence type="inferred from homology"/>
<keyword evidence="5 7" id="KW-0687">Ribonucleoprotein</keyword>
<dbReference type="InterPro" id="IPR020070">
    <property type="entry name" value="Ribosomal_bL9_N"/>
</dbReference>
<gene>
    <name evidence="7" type="primary">rplI</name>
    <name evidence="9" type="ORF">GNY06_06410</name>
</gene>
<evidence type="ECO:0000256" key="5">
    <source>
        <dbReference type="ARBA" id="ARBA00023274"/>
    </source>
</evidence>
<keyword evidence="3 7" id="KW-0694">RNA-binding</keyword>
<dbReference type="InterPro" id="IPR036935">
    <property type="entry name" value="Ribosomal_bL9_N_sf"/>
</dbReference>
<comment type="similarity">
    <text evidence="1 7">Belongs to the bacterial ribosomal protein bL9 family.</text>
</comment>
<dbReference type="RefSeq" id="WP_166519306.1">
    <property type="nucleotide sequence ID" value="NZ_JAAABJ010000492.1"/>
</dbReference>
<accession>A0A845PX29</accession>
<dbReference type="PANTHER" id="PTHR21368">
    <property type="entry name" value="50S RIBOSOMAL PROTEIN L9"/>
    <property type="match status" value="1"/>
</dbReference>
<keyword evidence="4 7" id="KW-0689">Ribosomal protein</keyword>
<dbReference type="InterPro" id="IPR036791">
    <property type="entry name" value="Ribosomal_bL9_C_sf"/>
</dbReference>
<dbReference type="GO" id="GO:0005840">
    <property type="term" value="C:ribosome"/>
    <property type="evidence" value="ECO:0007669"/>
    <property type="project" value="UniProtKB-KW"/>
</dbReference>
<dbReference type="InterPro" id="IPR020594">
    <property type="entry name" value="Ribosomal_bL9_bac/chp"/>
</dbReference>
<dbReference type="Pfam" id="PF03948">
    <property type="entry name" value="Ribosomal_L9_C"/>
    <property type="match status" value="1"/>
</dbReference>
<comment type="caution">
    <text evidence="9">The sequence shown here is derived from an EMBL/GenBank/DDBJ whole genome shotgun (WGS) entry which is preliminary data.</text>
</comment>
<dbReference type="GO" id="GO:0019843">
    <property type="term" value="F:rRNA binding"/>
    <property type="evidence" value="ECO:0007669"/>
    <property type="project" value="UniProtKB-UniRule"/>
</dbReference>
<sequence>MQIILKKDVENLGLEFDTLDVKPGYARNFLIPQGYAVLATPKNKAALEATLETRKEEEAKLVAAATAKIEQLKKISLSIPAKVGTGDKLFGSINNADLAEAFSKAGVEIEKKFIKIPGNTIKRIGKFTAKVRLHRNVEHDYDFEIISDAPVEAKKEA</sequence>
<evidence type="ECO:0000259" key="8">
    <source>
        <dbReference type="PROSITE" id="PS00651"/>
    </source>
</evidence>
<dbReference type="GO" id="GO:1990904">
    <property type="term" value="C:ribonucleoprotein complex"/>
    <property type="evidence" value="ECO:0007669"/>
    <property type="project" value="UniProtKB-KW"/>
</dbReference>
<evidence type="ECO:0000313" key="10">
    <source>
        <dbReference type="Proteomes" id="UP000553459"/>
    </source>
</evidence>
<dbReference type="SUPFAM" id="SSF55653">
    <property type="entry name" value="Ribosomal protein L9 C-domain"/>
    <property type="match status" value="1"/>
</dbReference>
<evidence type="ECO:0000256" key="1">
    <source>
        <dbReference type="ARBA" id="ARBA00010605"/>
    </source>
</evidence>
<name>A0A845PX29_9FLAO</name>
<keyword evidence="10" id="KW-1185">Reference proteome</keyword>
<protein>
    <recommendedName>
        <fullName evidence="6 7">Large ribosomal subunit protein bL9</fullName>
    </recommendedName>
</protein>
<dbReference type="HAMAP" id="MF_00503">
    <property type="entry name" value="Ribosomal_bL9"/>
    <property type="match status" value="1"/>
</dbReference>
<dbReference type="InterPro" id="IPR020069">
    <property type="entry name" value="Ribosomal_bL9_C"/>
</dbReference>
<dbReference type="Pfam" id="PF01281">
    <property type="entry name" value="Ribosomal_L9_N"/>
    <property type="match status" value="1"/>
</dbReference>
<comment type="function">
    <text evidence="7">Binds to the 23S rRNA.</text>
</comment>
<evidence type="ECO:0000313" key="9">
    <source>
        <dbReference type="EMBL" id="NAW51017.1"/>
    </source>
</evidence>